<evidence type="ECO:0000313" key="2">
    <source>
        <dbReference type="EMBL" id="MCW3170261.1"/>
    </source>
</evidence>
<organism evidence="2 3">
    <name type="scientific">Chryseobacterium kimseyorum</name>
    <dbReference type="NCBI Taxonomy" id="2984028"/>
    <lineage>
        <taxon>Bacteria</taxon>
        <taxon>Pseudomonadati</taxon>
        <taxon>Bacteroidota</taxon>
        <taxon>Flavobacteriia</taxon>
        <taxon>Flavobacteriales</taxon>
        <taxon>Weeksellaceae</taxon>
        <taxon>Chryseobacterium group</taxon>
        <taxon>Chryseobacterium</taxon>
    </lineage>
</organism>
<dbReference type="InterPro" id="IPR008983">
    <property type="entry name" value="Tumour_necrosis_fac-like_dom"/>
</dbReference>
<reference evidence="2" key="1">
    <citation type="submission" date="2022-10" db="EMBL/GenBank/DDBJ databases">
        <title>Chryseobacterium babae sp. nov. isolated from the gut of the beetle Oryctes rhinoceros, and Chryseobacterium kimseyorum sp. nov., isolated from a stick insect rearing cage.</title>
        <authorList>
            <person name="Shelomi M."/>
            <person name="Han C.-J."/>
            <person name="Chen W.-M."/>
            <person name="Chen H.-K."/>
            <person name="Liaw S.-J."/>
            <person name="Muhle E."/>
            <person name="Clermont D."/>
        </authorList>
    </citation>
    <scope>NUCLEOTIDE SEQUENCE</scope>
    <source>
        <strain evidence="2">09-1422</strain>
    </source>
</reference>
<sequence length="241" mass="25331">MKTKLYLLGMLCISSLAFTQSGNVGINTETPSATLDINGNLKVRTTPTSGTLTNYTVLGINNTTKEVTNLDNTLFASASTTTNGTVTKVSATGIGSVLGLTLTNGFQKINFPAAVIGGTANFNAATDVYTVPSDGIYSVKFSFRYGNGVQLRLLSLTGGDPRIAIFNGTTLVDESIFSGANVNLLGVLGVLSLIVSETDIDSVYRFNAGDQITFQSNQSGINLDLLSENIRASAVIYKISN</sequence>
<dbReference type="EMBL" id="JAPDHW010000016">
    <property type="protein sequence ID" value="MCW3170261.1"/>
    <property type="molecule type" value="Genomic_DNA"/>
</dbReference>
<keyword evidence="1" id="KW-0732">Signal</keyword>
<dbReference type="Gene3D" id="2.60.120.40">
    <property type="match status" value="1"/>
</dbReference>
<evidence type="ECO:0000313" key="3">
    <source>
        <dbReference type="Proteomes" id="UP001163731"/>
    </source>
</evidence>
<protein>
    <recommendedName>
        <fullName evidence="4">C1q domain-containing protein</fullName>
    </recommendedName>
</protein>
<comment type="caution">
    <text evidence="2">The sequence shown here is derived from an EMBL/GenBank/DDBJ whole genome shotgun (WGS) entry which is preliminary data.</text>
</comment>
<feature type="signal peptide" evidence="1">
    <location>
        <begin position="1"/>
        <end position="19"/>
    </location>
</feature>
<evidence type="ECO:0000256" key="1">
    <source>
        <dbReference type="SAM" id="SignalP"/>
    </source>
</evidence>
<gene>
    <name evidence="2" type="ORF">OMO38_17165</name>
</gene>
<evidence type="ECO:0008006" key="4">
    <source>
        <dbReference type="Google" id="ProtNLM"/>
    </source>
</evidence>
<accession>A0ABT3I2I4</accession>
<keyword evidence="3" id="KW-1185">Reference proteome</keyword>
<dbReference type="RefSeq" id="WP_264751415.1">
    <property type="nucleotide sequence ID" value="NZ_JAPDHW010000016.1"/>
</dbReference>
<dbReference type="Proteomes" id="UP001163731">
    <property type="component" value="Unassembled WGS sequence"/>
</dbReference>
<proteinExistence type="predicted"/>
<feature type="chain" id="PRO_5045917049" description="C1q domain-containing protein" evidence="1">
    <location>
        <begin position="20"/>
        <end position="241"/>
    </location>
</feature>
<name>A0ABT3I2I4_9FLAO</name>
<dbReference type="SUPFAM" id="SSF49842">
    <property type="entry name" value="TNF-like"/>
    <property type="match status" value="1"/>
</dbReference>